<comment type="caution">
    <text evidence="1">The sequence shown here is derived from an EMBL/GenBank/DDBJ whole genome shotgun (WGS) entry which is preliminary data.</text>
</comment>
<name>A0ABS1YDR4_9ACTN</name>
<dbReference type="EMBL" id="JAEVHL010000027">
    <property type="protein sequence ID" value="MBM0275560.1"/>
    <property type="molecule type" value="Genomic_DNA"/>
</dbReference>
<dbReference type="Proteomes" id="UP000622245">
    <property type="component" value="Unassembled WGS sequence"/>
</dbReference>
<sequence>RVLLGVGTVAALFSRRSRVLAAVAGAALVASSVATRFGVFEAGMVSARDPKYTVVPQRTRRERREGRSPAERAT</sequence>
<protein>
    <submittedName>
        <fullName evidence="1">Polysulfide reductase</fullName>
    </submittedName>
</protein>
<organism evidence="1 2">
    <name type="scientific">Micromonospora tarensis</name>
    <dbReference type="NCBI Taxonomy" id="2806100"/>
    <lineage>
        <taxon>Bacteria</taxon>
        <taxon>Bacillati</taxon>
        <taxon>Actinomycetota</taxon>
        <taxon>Actinomycetes</taxon>
        <taxon>Micromonosporales</taxon>
        <taxon>Micromonosporaceae</taxon>
        <taxon>Micromonospora</taxon>
    </lineage>
</organism>
<accession>A0ABS1YDR4</accession>
<keyword evidence="2" id="KW-1185">Reference proteome</keyword>
<reference evidence="1 2" key="1">
    <citation type="submission" date="2021-01" db="EMBL/GenBank/DDBJ databases">
        <title>Draft genome sequence of Micromonospora sp. strain STR1s_6.</title>
        <authorList>
            <person name="Karlyshev A."/>
            <person name="Jawad R."/>
        </authorList>
    </citation>
    <scope>NUCLEOTIDE SEQUENCE [LARGE SCALE GENOMIC DNA]</scope>
    <source>
        <strain evidence="1 2">STR1S-6</strain>
    </source>
</reference>
<evidence type="ECO:0000313" key="1">
    <source>
        <dbReference type="EMBL" id="MBM0275560.1"/>
    </source>
</evidence>
<evidence type="ECO:0000313" key="2">
    <source>
        <dbReference type="Proteomes" id="UP000622245"/>
    </source>
</evidence>
<gene>
    <name evidence="1" type="ORF">JM949_08900</name>
</gene>
<proteinExistence type="predicted"/>
<feature type="non-terminal residue" evidence="1">
    <location>
        <position position="1"/>
    </location>
</feature>